<dbReference type="SUPFAM" id="SSF54593">
    <property type="entry name" value="Glyoxalase/Bleomycin resistance protein/Dihydroxybiphenyl dioxygenase"/>
    <property type="match status" value="1"/>
</dbReference>
<protein>
    <recommendedName>
        <fullName evidence="1">Glyoxalase/fosfomycin resistance/dioxygenase domain-containing protein</fullName>
    </recommendedName>
</protein>
<evidence type="ECO:0000313" key="3">
    <source>
        <dbReference type="Proteomes" id="UP000247792"/>
    </source>
</evidence>
<dbReference type="InterPro" id="IPR004360">
    <property type="entry name" value="Glyas_Fos-R_dOase_dom"/>
</dbReference>
<sequence>MHKQIFVNLPVKDLARAKEFWSSLGYSFDSKFSGEKSACIIMGESILVMLLVEDLFASFAHKPVCDAHERVEVLHALSCDNREHVDTLIAKARAAGATIPDEAEDHGFMYAQGFYDLDGHGWNCCAWVPEAESK</sequence>
<dbReference type="RefSeq" id="WP_110257050.1">
    <property type="nucleotide sequence ID" value="NZ_QJKB01000008.1"/>
</dbReference>
<dbReference type="Proteomes" id="UP000247792">
    <property type="component" value="Unassembled WGS sequence"/>
</dbReference>
<comment type="caution">
    <text evidence="2">The sequence shown here is derived from an EMBL/GenBank/DDBJ whole genome shotgun (WGS) entry which is preliminary data.</text>
</comment>
<dbReference type="Gene3D" id="3.10.180.10">
    <property type="entry name" value="2,3-Dihydroxybiphenyl 1,2-Dioxygenase, domain 1"/>
    <property type="match status" value="1"/>
</dbReference>
<dbReference type="PANTHER" id="PTHR36503:SF2">
    <property type="entry name" value="BLR2408 PROTEIN"/>
    <property type="match status" value="1"/>
</dbReference>
<dbReference type="InterPro" id="IPR029068">
    <property type="entry name" value="Glyas_Bleomycin-R_OHBP_Dase"/>
</dbReference>
<name>A0A318J8U7_9BURK</name>
<gene>
    <name evidence="2" type="ORF">DFR42_108153</name>
</gene>
<keyword evidence="3" id="KW-1185">Reference proteome</keyword>
<dbReference type="EMBL" id="QJKB01000008">
    <property type="protein sequence ID" value="PXX40318.1"/>
    <property type="molecule type" value="Genomic_DNA"/>
</dbReference>
<accession>A0A318J8U7</accession>
<organism evidence="2 3">
    <name type="scientific">Undibacterium pigrum</name>
    <dbReference type="NCBI Taxonomy" id="401470"/>
    <lineage>
        <taxon>Bacteria</taxon>
        <taxon>Pseudomonadati</taxon>
        <taxon>Pseudomonadota</taxon>
        <taxon>Betaproteobacteria</taxon>
        <taxon>Burkholderiales</taxon>
        <taxon>Oxalobacteraceae</taxon>
        <taxon>Undibacterium</taxon>
    </lineage>
</organism>
<dbReference type="AlphaFoldDB" id="A0A318J8U7"/>
<proteinExistence type="predicted"/>
<feature type="domain" description="Glyoxalase/fosfomycin resistance/dioxygenase" evidence="1">
    <location>
        <begin position="7"/>
        <end position="122"/>
    </location>
</feature>
<dbReference type="OrthoDB" id="4265398at2"/>
<dbReference type="PANTHER" id="PTHR36503">
    <property type="entry name" value="BLR2520 PROTEIN"/>
    <property type="match status" value="1"/>
</dbReference>
<evidence type="ECO:0000313" key="2">
    <source>
        <dbReference type="EMBL" id="PXX40318.1"/>
    </source>
</evidence>
<evidence type="ECO:0000259" key="1">
    <source>
        <dbReference type="Pfam" id="PF00903"/>
    </source>
</evidence>
<reference evidence="2 3" key="1">
    <citation type="submission" date="2018-05" db="EMBL/GenBank/DDBJ databases">
        <title>Genomic Encyclopedia of Type Strains, Phase IV (KMG-IV): sequencing the most valuable type-strain genomes for metagenomic binning, comparative biology and taxonomic classification.</title>
        <authorList>
            <person name="Goeker M."/>
        </authorList>
    </citation>
    <scope>NUCLEOTIDE SEQUENCE [LARGE SCALE GENOMIC DNA]</scope>
    <source>
        <strain evidence="2 3">DSM 19792</strain>
    </source>
</reference>
<dbReference type="Pfam" id="PF00903">
    <property type="entry name" value="Glyoxalase"/>
    <property type="match status" value="1"/>
</dbReference>